<dbReference type="PANTHER" id="PTHR34053">
    <property type="entry name" value="PROTEIN ULTRAPETALA 1"/>
    <property type="match status" value="1"/>
</dbReference>
<proteinExistence type="predicted"/>
<dbReference type="EMBL" id="WHWC01000003">
    <property type="protein sequence ID" value="KAG8386276.1"/>
    <property type="molecule type" value="Genomic_DNA"/>
</dbReference>
<keyword evidence="1" id="KW-0479">Metal-binding</keyword>
<name>A0AAV6XVN9_9LAMI</name>
<evidence type="ECO:0000256" key="1">
    <source>
        <dbReference type="ARBA" id="ARBA00022723"/>
    </source>
</evidence>
<dbReference type="EMBL" id="WHWC01000003">
    <property type="protein sequence ID" value="KAG8386278.1"/>
    <property type="molecule type" value="Genomic_DNA"/>
</dbReference>
<reference evidence="6" key="1">
    <citation type="submission" date="2019-10" db="EMBL/GenBank/DDBJ databases">
        <authorList>
            <person name="Zhang R."/>
            <person name="Pan Y."/>
            <person name="Wang J."/>
            <person name="Ma R."/>
            <person name="Yu S."/>
        </authorList>
    </citation>
    <scope>NUCLEOTIDE SEQUENCE</scope>
    <source>
        <strain evidence="6">LA-IB0</strain>
        <tissue evidence="6">Leaf</tissue>
    </source>
</reference>
<dbReference type="InterPro" id="IPR057011">
    <property type="entry name" value="ULT1/2_SAND"/>
</dbReference>
<evidence type="ECO:0000313" key="5">
    <source>
        <dbReference type="EMBL" id="KAG8386276.1"/>
    </source>
</evidence>
<dbReference type="GO" id="GO:0005829">
    <property type="term" value="C:cytosol"/>
    <property type="evidence" value="ECO:0007669"/>
    <property type="project" value="TreeGrafter"/>
</dbReference>
<dbReference type="Proteomes" id="UP000826271">
    <property type="component" value="Unassembled WGS sequence"/>
</dbReference>
<dbReference type="PROSITE" id="PS51050">
    <property type="entry name" value="ZF_CW"/>
    <property type="match status" value="1"/>
</dbReference>
<dbReference type="GO" id="GO:0008270">
    <property type="term" value="F:zinc ion binding"/>
    <property type="evidence" value="ECO:0007669"/>
    <property type="project" value="UniProtKB-KW"/>
</dbReference>
<evidence type="ECO:0000259" key="4">
    <source>
        <dbReference type="PROSITE" id="PS51050"/>
    </source>
</evidence>
<dbReference type="InterPro" id="IPR057012">
    <property type="entry name" value="ULT1/2_Znf"/>
</dbReference>
<keyword evidence="3" id="KW-0862">Zinc</keyword>
<accession>A0AAV6XVN9</accession>
<dbReference type="InterPro" id="IPR020533">
    <property type="entry name" value="Developmental_reg_ULTRAPETALA"/>
</dbReference>
<dbReference type="AlphaFoldDB" id="A0AAV6XVN9"/>
<organism evidence="6 7">
    <name type="scientific">Buddleja alternifolia</name>
    <dbReference type="NCBI Taxonomy" id="168488"/>
    <lineage>
        <taxon>Eukaryota</taxon>
        <taxon>Viridiplantae</taxon>
        <taxon>Streptophyta</taxon>
        <taxon>Embryophyta</taxon>
        <taxon>Tracheophyta</taxon>
        <taxon>Spermatophyta</taxon>
        <taxon>Magnoliopsida</taxon>
        <taxon>eudicotyledons</taxon>
        <taxon>Gunneridae</taxon>
        <taxon>Pentapetalae</taxon>
        <taxon>asterids</taxon>
        <taxon>lamiids</taxon>
        <taxon>Lamiales</taxon>
        <taxon>Scrophulariaceae</taxon>
        <taxon>Buddlejeae</taxon>
        <taxon>Buddleja</taxon>
    </lineage>
</organism>
<dbReference type="GO" id="GO:0005634">
    <property type="term" value="C:nucleus"/>
    <property type="evidence" value="ECO:0007669"/>
    <property type="project" value="TreeGrafter"/>
</dbReference>
<keyword evidence="7" id="KW-1185">Reference proteome</keyword>
<evidence type="ECO:0000313" key="6">
    <source>
        <dbReference type="EMBL" id="KAG8386278.1"/>
    </source>
</evidence>
<keyword evidence="2" id="KW-0863">Zinc-finger</keyword>
<evidence type="ECO:0000256" key="3">
    <source>
        <dbReference type="ARBA" id="ARBA00022833"/>
    </source>
</evidence>
<evidence type="ECO:0000256" key="2">
    <source>
        <dbReference type="ARBA" id="ARBA00022771"/>
    </source>
</evidence>
<sequence length="234" mass="27043">MYIVFIKLGSRCKEENMFTNEELSSFHGVLKTGQDFTELDCGCTVSKYGDTAGKLRVYTDGKIEIDCDCIENCPKVNISPVEFAKHAGRTNAHINWKSQIWVFRNDGQKVALSKTCLLKYHMDTFQRPLREVTHRDEFVRCSRCNKERRFTRRSEEDCRIYHDALLDKNWECSDMPNVSLTCNDSEERDSRKVCRGCPKTMKCDGCTNCICLGCDMCCFDDCNCRACLDFTQNQ</sequence>
<feature type="domain" description="CW-type" evidence="4">
    <location>
        <begin position="132"/>
        <end position="190"/>
    </location>
</feature>
<gene>
    <name evidence="5" type="ORF">BUALT_Bualt03G0132200</name>
    <name evidence="6" type="ORF">BUALT_Bualt03G0132400</name>
</gene>
<comment type="caution">
    <text evidence="6">The sequence shown here is derived from an EMBL/GenBank/DDBJ whole genome shotgun (WGS) entry which is preliminary data.</text>
</comment>
<dbReference type="Pfam" id="PF23292">
    <property type="entry name" value="SAND_ULT1"/>
    <property type="match status" value="1"/>
</dbReference>
<dbReference type="PANTHER" id="PTHR34053:SF4">
    <property type="entry name" value="PROTEIN ULTRAPETALA 2-LIKE"/>
    <property type="match status" value="1"/>
</dbReference>
<dbReference type="Pfam" id="PF23293">
    <property type="entry name" value="zf_ULT1"/>
    <property type="match status" value="1"/>
</dbReference>
<dbReference type="InterPro" id="IPR011124">
    <property type="entry name" value="Znf_CW"/>
</dbReference>
<protein>
    <recommendedName>
        <fullName evidence="4">CW-type domain-containing protein</fullName>
    </recommendedName>
</protein>
<evidence type="ECO:0000313" key="7">
    <source>
        <dbReference type="Proteomes" id="UP000826271"/>
    </source>
</evidence>